<dbReference type="RefSeq" id="WP_085756945.1">
    <property type="nucleotide sequence ID" value="NZ_CP019343.1"/>
</dbReference>
<protein>
    <submittedName>
        <fullName evidence="2">Uncharacterized protein</fullName>
    </submittedName>
</protein>
<accession>A0A1X9NA90</accession>
<dbReference type="SUPFAM" id="SSF57997">
    <property type="entry name" value="Tropomyosin"/>
    <property type="match status" value="1"/>
</dbReference>
<gene>
    <name evidence="2" type="ORF">BST96_01275</name>
</gene>
<dbReference type="AlphaFoldDB" id="A0A1X9NA90"/>
<keyword evidence="1" id="KW-0812">Transmembrane</keyword>
<dbReference type="OrthoDB" id="5734037at2"/>
<dbReference type="EMBL" id="CP019343">
    <property type="protein sequence ID" value="ARN72855.1"/>
    <property type="molecule type" value="Genomic_DNA"/>
</dbReference>
<evidence type="ECO:0000313" key="2">
    <source>
        <dbReference type="EMBL" id="ARN72855.1"/>
    </source>
</evidence>
<organism evidence="2 3">
    <name type="scientific">Oceanicoccus sagamiensis</name>
    <dbReference type="NCBI Taxonomy" id="716816"/>
    <lineage>
        <taxon>Bacteria</taxon>
        <taxon>Pseudomonadati</taxon>
        <taxon>Pseudomonadota</taxon>
        <taxon>Gammaproteobacteria</taxon>
        <taxon>Cellvibrionales</taxon>
        <taxon>Spongiibacteraceae</taxon>
        <taxon>Oceanicoccus</taxon>
    </lineage>
</organism>
<keyword evidence="3" id="KW-1185">Reference proteome</keyword>
<evidence type="ECO:0000313" key="3">
    <source>
        <dbReference type="Proteomes" id="UP000193450"/>
    </source>
</evidence>
<dbReference type="KEGG" id="osg:BST96_01275"/>
<keyword evidence="1" id="KW-1133">Transmembrane helix</keyword>
<name>A0A1X9NA90_9GAMM</name>
<evidence type="ECO:0000256" key="1">
    <source>
        <dbReference type="SAM" id="Phobius"/>
    </source>
</evidence>
<dbReference type="Proteomes" id="UP000193450">
    <property type="component" value="Chromosome"/>
</dbReference>
<proteinExistence type="predicted"/>
<sequence length="263" mass="29053">MSRRDDDHIGHVPKITPAHDEIASFQRNQAKGQLAASLGEVPDVGAAGSASASMATKSVLTLVVLVLLATAAWAGYLHQKLQIAEKSLQNYELRIGDLERRLMVTDESMGESSAAMKVKLRELDSEVRKLWDNVWKKSKQKFAENDALLKLHTESIAASDAFIASAKQQMTKRDDVVAGLSQQLQKTQQLHSQVAENQLVLGQQEKSLENMADKTNRVSADLGKLDRRVKGTEEWVESINGFRRQVNRDLTALKQGSSQPAPQ</sequence>
<reference evidence="2 3" key="1">
    <citation type="submission" date="2016-11" db="EMBL/GenBank/DDBJ databases">
        <title>Trade-off between light-utilization and light-protection in marine flavobacteria.</title>
        <authorList>
            <person name="Kumagai Y."/>
        </authorList>
    </citation>
    <scope>NUCLEOTIDE SEQUENCE [LARGE SCALE GENOMIC DNA]</scope>
    <source>
        <strain evidence="2 3">NBRC 107125</strain>
    </source>
</reference>
<dbReference type="STRING" id="716816.BST96_01275"/>
<keyword evidence="1" id="KW-0472">Membrane</keyword>
<feature type="transmembrane region" description="Helical" evidence="1">
    <location>
        <begin position="59"/>
        <end position="77"/>
    </location>
</feature>